<feature type="compositionally biased region" description="Basic and acidic residues" evidence="1">
    <location>
        <begin position="8"/>
        <end position="21"/>
    </location>
</feature>
<name>A0A5B7KN83_PORTR</name>
<proteinExistence type="predicted"/>
<organism evidence="2 3">
    <name type="scientific">Portunus trituberculatus</name>
    <name type="common">Swimming crab</name>
    <name type="synonym">Neptunus trituberculatus</name>
    <dbReference type="NCBI Taxonomy" id="210409"/>
    <lineage>
        <taxon>Eukaryota</taxon>
        <taxon>Metazoa</taxon>
        <taxon>Ecdysozoa</taxon>
        <taxon>Arthropoda</taxon>
        <taxon>Crustacea</taxon>
        <taxon>Multicrustacea</taxon>
        <taxon>Malacostraca</taxon>
        <taxon>Eumalacostraca</taxon>
        <taxon>Eucarida</taxon>
        <taxon>Decapoda</taxon>
        <taxon>Pleocyemata</taxon>
        <taxon>Brachyura</taxon>
        <taxon>Eubrachyura</taxon>
        <taxon>Portunoidea</taxon>
        <taxon>Portunidae</taxon>
        <taxon>Portuninae</taxon>
        <taxon>Portunus</taxon>
    </lineage>
</organism>
<evidence type="ECO:0000313" key="3">
    <source>
        <dbReference type="Proteomes" id="UP000324222"/>
    </source>
</evidence>
<evidence type="ECO:0000256" key="1">
    <source>
        <dbReference type="SAM" id="MobiDB-lite"/>
    </source>
</evidence>
<protein>
    <submittedName>
        <fullName evidence="2">Uncharacterized protein</fullName>
    </submittedName>
</protein>
<gene>
    <name evidence="2" type="ORF">E2C01_102720</name>
</gene>
<evidence type="ECO:0000313" key="2">
    <source>
        <dbReference type="EMBL" id="MPD06888.1"/>
    </source>
</evidence>
<keyword evidence="3" id="KW-1185">Reference proteome</keyword>
<accession>A0A5B7KN83</accession>
<dbReference type="Proteomes" id="UP000324222">
    <property type="component" value="Unassembled WGS sequence"/>
</dbReference>
<dbReference type="EMBL" id="VSRR010153532">
    <property type="protein sequence ID" value="MPD06888.1"/>
    <property type="molecule type" value="Genomic_DNA"/>
</dbReference>
<reference evidence="2 3" key="1">
    <citation type="submission" date="2019-05" db="EMBL/GenBank/DDBJ databases">
        <title>Another draft genome of Portunus trituberculatus and its Hox gene families provides insights of decapod evolution.</title>
        <authorList>
            <person name="Jeong J.-H."/>
            <person name="Song I."/>
            <person name="Kim S."/>
            <person name="Choi T."/>
            <person name="Kim D."/>
            <person name="Ryu S."/>
            <person name="Kim W."/>
        </authorList>
    </citation>
    <scope>NUCLEOTIDE SEQUENCE [LARGE SCALE GENOMIC DNA]</scope>
    <source>
        <tissue evidence="2">Muscle</tissue>
    </source>
</reference>
<comment type="caution">
    <text evidence="2">The sequence shown here is derived from an EMBL/GenBank/DDBJ whole genome shotgun (WGS) entry which is preliminary data.</text>
</comment>
<sequence length="95" mass="11259">MQSARKPYLPEHKVNGVEEPRSPQVPQPLQPFQPFQPFQPLRPLKFRQPRSLQHQPRNTGSVFTSPSRNQYVIEMYKDRYMLELKVKVKKVENEG</sequence>
<feature type="region of interest" description="Disordered" evidence="1">
    <location>
        <begin position="1"/>
        <end position="40"/>
    </location>
</feature>
<dbReference type="AlphaFoldDB" id="A0A5B7KN83"/>